<dbReference type="Pfam" id="PF13386">
    <property type="entry name" value="DsbD_2"/>
    <property type="match status" value="1"/>
</dbReference>
<gene>
    <name evidence="4" type="ORF">A2160_01140</name>
</gene>
<keyword evidence="1" id="KW-0472">Membrane</keyword>
<feature type="transmembrane region" description="Helical" evidence="1">
    <location>
        <begin position="145"/>
        <end position="165"/>
    </location>
</feature>
<dbReference type="InterPro" id="IPR008972">
    <property type="entry name" value="Cupredoxin"/>
</dbReference>
<feature type="transmembrane region" description="Helical" evidence="1">
    <location>
        <begin position="177"/>
        <end position="200"/>
    </location>
</feature>
<evidence type="ECO:0000313" key="4">
    <source>
        <dbReference type="EMBL" id="OGD61951.1"/>
    </source>
</evidence>
<feature type="transmembrane region" description="Helical" evidence="1">
    <location>
        <begin position="77"/>
        <end position="95"/>
    </location>
</feature>
<dbReference type="AlphaFoldDB" id="A0A1F5E3S5"/>
<name>A0A1F5E3S5_9BACT</name>
<feature type="transmembrane region" description="Helical" evidence="1">
    <location>
        <begin position="212"/>
        <end position="235"/>
    </location>
</feature>
<protein>
    <recommendedName>
        <fullName evidence="6">Urease accessory protein UreH-like transmembrane domain-containing protein</fullName>
    </recommendedName>
</protein>
<feature type="domain" description="Urease accessory protein UreH-like transmembrane" evidence="2">
    <location>
        <begin position="6"/>
        <end position="226"/>
    </location>
</feature>
<evidence type="ECO:0000256" key="1">
    <source>
        <dbReference type="SAM" id="Phobius"/>
    </source>
</evidence>
<evidence type="ECO:0000259" key="2">
    <source>
        <dbReference type="Pfam" id="PF13386"/>
    </source>
</evidence>
<proteinExistence type="predicted"/>
<evidence type="ECO:0000259" key="3">
    <source>
        <dbReference type="Pfam" id="PF13473"/>
    </source>
</evidence>
<dbReference type="Gene3D" id="2.60.40.420">
    <property type="entry name" value="Cupredoxins - blue copper proteins"/>
    <property type="match status" value="1"/>
</dbReference>
<dbReference type="InterPro" id="IPR028096">
    <property type="entry name" value="EfeO_Cupredoxin"/>
</dbReference>
<comment type="caution">
    <text evidence="4">The sequence shown here is derived from an EMBL/GenBank/DDBJ whole genome shotgun (WGS) entry which is preliminary data.</text>
</comment>
<dbReference type="Proteomes" id="UP000177006">
    <property type="component" value="Unassembled WGS sequence"/>
</dbReference>
<reference evidence="4 5" key="1">
    <citation type="journal article" date="2016" name="Nat. Commun.">
        <title>Thousands of microbial genomes shed light on interconnected biogeochemical processes in an aquifer system.</title>
        <authorList>
            <person name="Anantharaman K."/>
            <person name="Brown C.T."/>
            <person name="Hug L.A."/>
            <person name="Sharon I."/>
            <person name="Castelle C.J."/>
            <person name="Probst A.J."/>
            <person name="Thomas B.C."/>
            <person name="Singh A."/>
            <person name="Wilkins M.J."/>
            <person name="Karaoz U."/>
            <person name="Brodie E.L."/>
            <person name="Williams K.H."/>
            <person name="Hubbard S.S."/>
            <person name="Banfield J.F."/>
        </authorList>
    </citation>
    <scope>NUCLEOTIDE SEQUENCE [LARGE SCALE GENOMIC DNA]</scope>
</reference>
<keyword evidence="1" id="KW-0812">Transmembrane</keyword>
<dbReference type="PANTHER" id="PTHR42208">
    <property type="entry name" value="HEAVY METAL TRANSPORTER-RELATED"/>
    <property type="match status" value="1"/>
</dbReference>
<dbReference type="PANTHER" id="PTHR42208:SF1">
    <property type="entry name" value="HEAVY METAL TRANSPORTER"/>
    <property type="match status" value="1"/>
</dbReference>
<dbReference type="InterPro" id="IPR039447">
    <property type="entry name" value="UreH-like_TM_dom"/>
</dbReference>
<dbReference type="SUPFAM" id="SSF49503">
    <property type="entry name" value="Cupredoxins"/>
    <property type="match status" value="1"/>
</dbReference>
<sequence length="357" mass="38863">MNFLLIFLTGLTTGGLSCLALQGGLLASLVANQKEQEFAGAQGNKKAQRNLALQSFDTLDWLPVLMFLAGKLLIHTLFGFLLGLLGSVISLSLGVRLTFQLFTAIFMFGTAMNLLKVHPIFRYFAFQPPRFLQRLVHGSTKSQAIFAPLTLGLLTLFVPCGVTQAMEVLAIGSGQALTGALIMFFFVLGTFPLFAGIGLATAKLSEGWRHKFLKVASYALIVMALYTFNGVLTVWDSPFSLKNLTQAGAEIFTSQSTNPDTSLVETSSQGDQEITINVGNSGYTPNYFQIKAGVPVKLTLVSNNTYSCASAFVFRQFGISTYLKPTDNQTFTFMPMHKGRFTFSCSMGMYSGIVEVI</sequence>
<feature type="transmembrane region" description="Helical" evidence="1">
    <location>
        <begin position="101"/>
        <end position="124"/>
    </location>
</feature>
<dbReference type="EMBL" id="MEZK01000029">
    <property type="protein sequence ID" value="OGD61951.1"/>
    <property type="molecule type" value="Genomic_DNA"/>
</dbReference>
<organism evidence="4 5">
    <name type="scientific">Candidatus Beckwithbacteria bacterium RBG_13_42_9</name>
    <dbReference type="NCBI Taxonomy" id="1797457"/>
    <lineage>
        <taxon>Bacteria</taxon>
        <taxon>Candidatus Beckwithiibacteriota</taxon>
    </lineage>
</organism>
<feature type="domain" description="EfeO-type cupredoxin-like" evidence="3">
    <location>
        <begin position="266"/>
        <end position="352"/>
    </location>
</feature>
<evidence type="ECO:0000313" key="5">
    <source>
        <dbReference type="Proteomes" id="UP000177006"/>
    </source>
</evidence>
<keyword evidence="1" id="KW-1133">Transmembrane helix</keyword>
<accession>A0A1F5E3S5</accession>
<dbReference type="Pfam" id="PF13473">
    <property type="entry name" value="Cupredoxin_1"/>
    <property type="match status" value="1"/>
</dbReference>
<evidence type="ECO:0008006" key="6">
    <source>
        <dbReference type="Google" id="ProtNLM"/>
    </source>
</evidence>